<evidence type="ECO:0000313" key="2">
    <source>
        <dbReference type="EMBL" id="KIE45227.1"/>
    </source>
</evidence>
<evidence type="ECO:0000313" key="3">
    <source>
        <dbReference type="Proteomes" id="UP000031366"/>
    </source>
</evidence>
<dbReference type="OrthoDB" id="1758039at2"/>
<sequence length="164" mass="18808">MWKNFIALILILTLVSSLIFSRICYGESHVEITDLIFNAQDFDKKIIKIKGEAIGEIIKNGKDCQINISDGKNIIEIYGKRKKAFIIETLGRYDKVGDKVEIIGNFNRICEEHNGDMDIHYNSISVIEKGRDAQHEVKKYKVYSSLTLFILTAAISFVTYRKIK</sequence>
<proteinExistence type="predicted"/>
<dbReference type="Proteomes" id="UP000031366">
    <property type="component" value="Unassembled WGS sequence"/>
</dbReference>
<dbReference type="EMBL" id="AYSO01000020">
    <property type="protein sequence ID" value="KIE45227.1"/>
    <property type="molecule type" value="Genomic_DNA"/>
</dbReference>
<organism evidence="2 3">
    <name type="scientific">Clostridium argentinense CDC 2741</name>
    <dbReference type="NCBI Taxonomy" id="1418104"/>
    <lineage>
        <taxon>Bacteria</taxon>
        <taxon>Bacillati</taxon>
        <taxon>Bacillota</taxon>
        <taxon>Clostridia</taxon>
        <taxon>Eubacteriales</taxon>
        <taxon>Clostridiaceae</taxon>
        <taxon>Clostridium</taxon>
    </lineage>
</organism>
<evidence type="ECO:0000256" key="1">
    <source>
        <dbReference type="SAM" id="Phobius"/>
    </source>
</evidence>
<keyword evidence="1" id="KW-0472">Membrane</keyword>
<keyword evidence="1" id="KW-1133">Transmembrane helix</keyword>
<dbReference type="RefSeq" id="WP_039636704.1">
    <property type="nucleotide sequence ID" value="NZ_AYSO01000020.1"/>
</dbReference>
<name>A0A0C1QW53_9CLOT</name>
<reference evidence="2 3" key="1">
    <citation type="journal article" date="2015" name="Infect. Genet. Evol.">
        <title>Genomic sequences of six botulinum neurotoxin-producing strains representing three clostridial species illustrate the mobility and diversity of botulinum neurotoxin genes.</title>
        <authorList>
            <person name="Smith T.J."/>
            <person name="Hill K.K."/>
            <person name="Xie G."/>
            <person name="Foley B.T."/>
            <person name="Williamson C.H."/>
            <person name="Foster J.T."/>
            <person name="Johnson S.L."/>
            <person name="Chertkov O."/>
            <person name="Teshima H."/>
            <person name="Gibbons H.S."/>
            <person name="Johnsky L.A."/>
            <person name="Karavis M.A."/>
            <person name="Smith L.A."/>
        </authorList>
    </citation>
    <scope>NUCLEOTIDE SEQUENCE [LARGE SCALE GENOMIC DNA]</scope>
    <source>
        <strain evidence="2 3">CDC 2741</strain>
    </source>
</reference>
<dbReference type="AlphaFoldDB" id="A0A0C1QW53"/>
<protein>
    <submittedName>
        <fullName evidence="2">Uncharacterized protein</fullName>
    </submittedName>
</protein>
<accession>A0A0C1QW53</accession>
<keyword evidence="3" id="KW-1185">Reference proteome</keyword>
<keyword evidence="1" id="KW-0812">Transmembrane</keyword>
<feature type="transmembrane region" description="Helical" evidence="1">
    <location>
        <begin position="142"/>
        <end position="160"/>
    </location>
</feature>
<comment type="caution">
    <text evidence="2">The sequence shown here is derived from an EMBL/GenBank/DDBJ whole genome shotgun (WGS) entry which is preliminary data.</text>
</comment>
<gene>
    <name evidence="2" type="ORF">U732_687</name>
</gene>